<dbReference type="Gene3D" id="3.40.50.720">
    <property type="entry name" value="NAD(P)-binding Rossmann-like Domain"/>
    <property type="match status" value="1"/>
</dbReference>
<accession>A0A6M5K865</accession>
<dbReference type="PANTHER" id="PTHR43245:SF13">
    <property type="entry name" value="UDP-D-APIOSE_UDP-D-XYLOSE SYNTHASE 2"/>
    <property type="match status" value="1"/>
</dbReference>
<name>A0A6M5K865_9ACTN</name>
<dbReference type="Pfam" id="PF01370">
    <property type="entry name" value="Epimerase"/>
    <property type="match status" value="1"/>
</dbReference>
<dbReference type="AlphaFoldDB" id="A0A6M5K865"/>
<dbReference type="SUPFAM" id="SSF51735">
    <property type="entry name" value="NAD(P)-binding Rossmann-fold domains"/>
    <property type="match status" value="1"/>
</dbReference>
<dbReference type="PANTHER" id="PTHR43245">
    <property type="entry name" value="BIFUNCTIONAL POLYMYXIN RESISTANCE PROTEIN ARNA"/>
    <property type="match status" value="1"/>
</dbReference>
<sequence length="329" mass="35541">MGRVVVTGAGGFIGSHLVDRLLEQGEDVVAFDVRPPEADTPAGRGEVRWVSGDVRDPNALSKVFAVGADVVYHLAAVVGVDRYLSRPLEVVETGVIGTRNVLAAAAEAEVARVVLASTSEVYGRNPRVPWREDDDRVLGPTMADRWTYSSAKALAEHTAFAWSRTVETELTVLRYFNVYGPRQRPAYVVSRNIHRVLNGKPPLVYDSGKQTRCFTYIQDAVTGSLRAAKEPAAAGQCYNIGSSVETTIGEAAARIAGAAGVHLPAQFVDTGRALGQGYEDIVRRVPDVSKARAHLGWSAATNFSEGLCETIAWGRANRWWLDLPESGGH</sequence>
<dbReference type="InterPro" id="IPR036291">
    <property type="entry name" value="NAD(P)-bd_dom_sf"/>
</dbReference>
<protein>
    <submittedName>
        <fullName evidence="1">LooS9</fullName>
    </submittedName>
</protein>
<dbReference type="PRINTS" id="PR01713">
    <property type="entry name" value="NUCEPIMERASE"/>
</dbReference>
<dbReference type="InterPro" id="IPR001509">
    <property type="entry name" value="Epimerase_deHydtase"/>
</dbReference>
<proteinExistence type="predicted"/>
<evidence type="ECO:0000313" key="1">
    <source>
        <dbReference type="EMBL" id="QJU69504.1"/>
    </source>
</evidence>
<organism evidence="1">
    <name type="scientific">Nocardiopsis flavescens</name>
    <dbReference type="NCBI Taxonomy" id="758803"/>
    <lineage>
        <taxon>Bacteria</taxon>
        <taxon>Bacillati</taxon>
        <taxon>Actinomycetota</taxon>
        <taxon>Actinomycetes</taxon>
        <taxon>Streptosporangiales</taxon>
        <taxon>Nocardiopsidaceae</taxon>
        <taxon>Nocardiopsis</taxon>
    </lineage>
</organism>
<dbReference type="EMBL" id="MT371051">
    <property type="protein sequence ID" value="QJU69504.1"/>
    <property type="molecule type" value="Genomic_DNA"/>
</dbReference>
<dbReference type="InterPro" id="IPR050177">
    <property type="entry name" value="Lipid_A_modif_metabolic_enz"/>
</dbReference>
<reference evidence="1" key="1">
    <citation type="submission" date="2020-04" db="EMBL/GenBank/DDBJ databases">
        <title>Discovery, Biosynthesis and Heterologous Production of Loongmycin A, a Potent Anti-Cancer indolocarbazole alkaloid.</title>
        <authorList>
            <person name="Yang C."/>
            <person name="Zhang B."/>
            <person name="Xue W."/>
            <person name="Li W."/>
            <person name="Xu Z."/>
            <person name="Shi J."/>
            <person name="Shen Y."/>
            <person name="Jiao R."/>
            <person name="Tan R."/>
            <person name="Ge H."/>
        </authorList>
    </citation>
    <scope>NUCLEOTIDE SEQUENCE</scope>
    <source>
        <strain evidence="1">NA01583</strain>
    </source>
</reference>